<evidence type="ECO:0000313" key="2">
    <source>
        <dbReference type="EMBL" id="MBB4662195.1"/>
    </source>
</evidence>
<evidence type="ECO:0000313" key="3">
    <source>
        <dbReference type="Proteomes" id="UP000585272"/>
    </source>
</evidence>
<dbReference type="AlphaFoldDB" id="A0A840ICX6"/>
<dbReference type="RefSeq" id="WP_183341211.1">
    <property type="nucleotide sequence ID" value="NZ_JACHNU010000002.1"/>
</dbReference>
<dbReference type="Proteomes" id="UP000585272">
    <property type="component" value="Unassembled WGS sequence"/>
</dbReference>
<protein>
    <submittedName>
        <fullName evidence="2">Uncharacterized protein</fullName>
    </submittedName>
</protein>
<feature type="transmembrane region" description="Helical" evidence="1">
    <location>
        <begin position="59"/>
        <end position="76"/>
    </location>
</feature>
<comment type="caution">
    <text evidence="2">The sequence shown here is derived from an EMBL/GenBank/DDBJ whole genome shotgun (WGS) entry which is preliminary data.</text>
</comment>
<dbReference type="EMBL" id="JACHNU010000002">
    <property type="protein sequence ID" value="MBB4662195.1"/>
    <property type="molecule type" value="Genomic_DNA"/>
</dbReference>
<name>A0A840ICX6_9ACTN</name>
<sequence>MLTDQEADEIARRIATFAMQRGPDDYARKAPAVALVATGWAVRVAIVVLGLVLWTVAEALPVTVRIALVAVVVMVADL</sequence>
<accession>A0A840ICX6</accession>
<gene>
    <name evidence="2" type="ORF">BDZ31_001781</name>
</gene>
<keyword evidence="1" id="KW-0472">Membrane</keyword>
<evidence type="ECO:0000256" key="1">
    <source>
        <dbReference type="SAM" id="Phobius"/>
    </source>
</evidence>
<organism evidence="2 3">
    <name type="scientific">Conexibacter arvalis</name>
    <dbReference type="NCBI Taxonomy" id="912552"/>
    <lineage>
        <taxon>Bacteria</taxon>
        <taxon>Bacillati</taxon>
        <taxon>Actinomycetota</taxon>
        <taxon>Thermoleophilia</taxon>
        <taxon>Solirubrobacterales</taxon>
        <taxon>Conexibacteraceae</taxon>
        <taxon>Conexibacter</taxon>
    </lineage>
</organism>
<proteinExistence type="predicted"/>
<keyword evidence="1" id="KW-1133">Transmembrane helix</keyword>
<keyword evidence="1" id="KW-0812">Transmembrane</keyword>
<reference evidence="2 3" key="1">
    <citation type="submission" date="2020-08" db="EMBL/GenBank/DDBJ databases">
        <title>Genomic Encyclopedia of Archaeal and Bacterial Type Strains, Phase II (KMG-II): from individual species to whole genera.</title>
        <authorList>
            <person name="Goeker M."/>
        </authorList>
    </citation>
    <scope>NUCLEOTIDE SEQUENCE [LARGE SCALE GENOMIC DNA]</scope>
    <source>
        <strain evidence="2 3">DSM 23288</strain>
    </source>
</reference>
<feature type="transmembrane region" description="Helical" evidence="1">
    <location>
        <begin position="30"/>
        <end position="53"/>
    </location>
</feature>
<keyword evidence="3" id="KW-1185">Reference proteome</keyword>